<evidence type="ECO:0000256" key="7">
    <source>
        <dbReference type="ARBA" id="ARBA00022618"/>
    </source>
</evidence>
<feature type="compositionally biased region" description="Basic and acidic residues" evidence="19">
    <location>
        <begin position="198"/>
        <end position="229"/>
    </location>
</feature>
<evidence type="ECO:0000256" key="2">
    <source>
        <dbReference type="ARBA" id="ARBA00004186"/>
    </source>
</evidence>
<sequence length="284" mass="31617">MDHHDDSVDLQSGGSPLLSESPVLPSESSSYASNPNDDFSISELSLSSPSKPFSLLAKPPTPPTPTPTRQNETEDDGEGFDDDKDVSQAPRKSARTREEELQSDLFVLRKINTAFMEFNDALDNVGSANERISEQLEQTEELLNKYVNILAKSEDFAQLLFDERWEGGDVDIEILERERLEALERRRKEEEELALAAQREKERLEREERERQEKLERERVEKERKEHAGARGSGVRGVRGTRASMRGIRGASGTARGGSGNAAPSATTRGRPVSRIARGAAPRS</sequence>
<keyword evidence="15" id="KW-0131">Cell cycle</keyword>
<proteinExistence type="inferred from homology"/>
<evidence type="ECO:0000256" key="16">
    <source>
        <dbReference type="ARBA" id="ARBA00023328"/>
    </source>
</evidence>
<evidence type="ECO:0000256" key="12">
    <source>
        <dbReference type="ARBA" id="ARBA00023054"/>
    </source>
</evidence>
<feature type="compositionally biased region" description="Acidic residues" evidence="19">
    <location>
        <begin position="73"/>
        <end position="84"/>
    </location>
</feature>
<comment type="subcellular location">
    <subcellularLocation>
        <location evidence="3">Chromosome</location>
        <location evidence="3">Centromere</location>
        <location evidence="3">Kinetochore</location>
    </subcellularLocation>
    <subcellularLocation>
        <location evidence="2">Cytoplasm</location>
        <location evidence="2">Cytoskeleton</location>
        <location evidence="2">Spindle</location>
    </subcellularLocation>
    <subcellularLocation>
        <location evidence="1">Nucleus</location>
    </subcellularLocation>
</comment>
<keyword evidence="6" id="KW-0963">Cytoplasm</keyword>
<keyword evidence="21" id="KW-1185">Reference proteome</keyword>
<keyword evidence="14" id="KW-0539">Nucleus</keyword>
<evidence type="ECO:0000256" key="6">
    <source>
        <dbReference type="ARBA" id="ARBA00022490"/>
    </source>
</evidence>
<evidence type="ECO:0000256" key="14">
    <source>
        <dbReference type="ARBA" id="ARBA00023242"/>
    </source>
</evidence>
<dbReference type="InterPro" id="IPR013960">
    <property type="entry name" value="DASH_Duo1"/>
</dbReference>
<feature type="compositionally biased region" description="Low complexity" evidence="19">
    <location>
        <begin position="12"/>
        <end position="30"/>
    </location>
</feature>
<dbReference type="PANTHER" id="PTHR28216:SF1">
    <property type="entry name" value="DASH COMPLEX SUBUNIT DUO1"/>
    <property type="match status" value="1"/>
</dbReference>
<evidence type="ECO:0000256" key="3">
    <source>
        <dbReference type="ARBA" id="ARBA00004629"/>
    </source>
</evidence>
<evidence type="ECO:0000256" key="9">
    <source>
        <dbReference type="ARBA" id="ARBA00022776"/>
    </source>
</evidence>
<keyword evidence="7" id="KW-0132">Cell division</keyword>
<evidence type="ECO:0000256" key="19">
    <source>
        <dbReference type="SAM" id="MobiDB-lite"/>
    </source>
</evidence>
<dbReference type="EMBL" id="JBANRG010000015">
    <property type="protein sequence ID" value="KAK7460641.1"/>
    <property type="molecule type" value="Genomic_DNA"/>
</dbReference>
<keyword evidence="16" id="KW-0137">Centromere</keyword>
<evidence type="ECO:0000256" key="13">
    <source>
        <dbReference type="ARBA" id="ARBA00023212"/>
    </source>
</evidence>
<feature type="region of interest" description="Disordered" evidence="19">
    <location>
        <begin position="198"/>
        <end position="284"/>
    </location>
</feature>
<keyword evidence="8" id="KW-0493">Microtubule</keyword>
<evidence type="ECO:0000313" key="20">
    <source>
        <dbReference type="EMBL" id="KAK7460641.1"/>
    </source>
</evidence>
<evidence type="ECO:0000256" key="17">
    <source>
        <dbReference type="ARBA" id="ARBA00044152"/>
    </source>
</evidence>
<organism evidence="20 21">
    <name type="scientific">Marasmiellus scandens</name>
    <dbReference type="NCBI Taxonomy" id="2682957"/>
    <lineage>
        <taxon>Eukaryota</taxon>
        <taxon>Fungi</taxon>
        <taxon>Dikarya</taxon>
        <taxon>Basidiomycota</taxon>
        <taxon>Agaricomycotina</taxon>
        <taxon>Agaricomycetes</taxon>
        <taxon>Agaricomycetidae</taxon>
        <taxon>Agaricales</taxon>
        <taxon>Marasmiineae</taxon>
        <taxon>Omphalotaceae</taxon>
        <taxon>Marasmiellus</taxon>
    </lineage>
</organism>
<dbReference type="Pfam" id="PF08651">
    <property type="entry name" value="DASH_Duo1"/>
    <property type="match status" value="1"/>
</dbReference>
<feature type="compositionally biased region" description="Low complexity" evidence="19">
    <location>
        <begin position="238"/>
        <end position="254"/>
    </location>
</feature>
<keyword evidence="12" id="KW-0175">Coiled coil</keyword>
<keyword evidence="9" id="KW-0498">Mitosis</keyword>
<evidence type="ECO:0000313" key="21">
    <source>
        <dbReference type="Proteomes" id="UP001498398"/>
    </source>
</evidence>
<feature type="compositionally biased region" description="Low complexity" evidence="19">
    <location>
        <begin position="41"/>
        <end position="58"/>
    </location>
</feature>
<evidence type="ECO:0000256" key="8">
    <source>
        <dbReference type="ARBA" id="ARBA00022701"/>
    </source>
</evidence>
<evidence type="ECO:0000256" key="11">
    <source>
        <dbReference type="ARBA" id="ARBA00022838"/>
    </source>
</evidence>
<keyword evidence="10" id="KW-0159">Chromosome partition</keyword>
<reference evidence="20 21" key="1">
    <citation type="submission" date="2024-01" db="EMBL/GenBank/DDBJ databases">
        <title>A draft genome for the cacao thread blight pathogen Marasmiellus scandens.</title>
        <authorList>
            <person name="Baruah I.K."/>
            <person name="Leung J."/>
            <person name="Bukari Y."/>
            <person name="Amoako-Attah I."/>
            <person name="Meinhardt L.W."/>
            <person name="Bailey B.A."/>
            <person name="Cohen S.P."/>
        </authorList>
    </citation>
    <scope>NUCLEOTIDE SEQUENCE [LARGE SCALE GENOMIC DNA]</scope>
    <source>
        <strain evidence="20 21">GH-19</strain>
    </source>
</reference>
<dbReference type="PANTHER" id="PTHR28216">
    <property type="entry name" value="DASH COMPLEX SUBUNIT DUO1"/>
    <property type="match status" value="1"/>
</dbReference>
<comment type="caution">
    <text evidence="20">The sequence shown here is derived from an EMBL/GenBank/DDBJ whole genome shotgun (WGS) entry which is preliminary data.</text>
</comment>
<evidence type="ECO:0000256" key="10">
    <source>
        <dbReference type="ARBA" id="ARBA00022829"/>
    </source>
</evidence>
<accession>A0ABR1JG38</accession>
<keyword evidence="11" id="KW-0995">Kinetochore</keyword>
<evidence type="ECO:0000256" key="5">
    <source>
        <dbReference type="ARBA" id="ARBA00022454"/>
    </source>
</evidence>
<evidence type="ECO:0000256" key="4">
    <source>
        <dbReference type="ARBA" id="ARBA00005366"/>
    </source>
</evidence>
<comment type="similarity">
    <text evidence="4">Belongs to the DASH complex DUO1 family.</text>
</comment>
<keyword evidence="5" id="KW-0158">Chromosome</keyword>
<protein>
    <recommendedName>
        <fullName evidence="17">DASH complex subunit DUO1</fullName>
    </recommendedName>
    <alternativeName>
        <fullName evidence="18">Outer kinetochore protein DUO1</fullName>
    </alternativeName>
</protein>
<keyword evidence="13" id="KW-0206">Cytoskeleton</keyword>
<feature type="region of interest" description="Disordered" evidence="19">
    <location>
        <begin position="1"/>
        <end position="100"/>
    </location>
</feature>
<gene>
    <name evidence="20" type="ORF">VKT23_009358</name>
</gene>
<dbReference type="Proteomes" id="UP001498398">
    <property type="component" value="Unassembled WGS sequence"/>
</dbReference>
<name>A0ABR1JG38_9AGAR</name>
<evidence type="ECO:0000256" key="18">
    <source>
        <dbReference type="ARBA" id="ARBA00044358"/>
    </source>
</evidence>
<evidence type="ECO:0000256" key="1">
    <source>
        <dbReference type="ARBA" id="ARBA00004123"/>
    </source>
</evidence>
<evidence type="ECO:0000256" key="15">
    <source>
        <dbReference type="ARBA" id="ARBA00023306"/>
    </source>
</evidence>